<evidence type="ECO:0000259" key="1">
    <source>
        <dbReference type="Pfam" id="PF06250"/>
    </source>
</evidence>
<evidence type="ECO:0000313" key="4">
    <source>
        <dbReference type="Proteomes" id="UP000646484"/>
    </source>
</evidence>
<dbReference type="InterPro" id="IPR053148">
    <property type="entry name" value="PD-DEXK-like_domain"/>
</dbReference>
<dbReference type="EMBL" id="JACOOH010000006">
    <property type="protein sequence ID" value="MBC5622234.1"/>
    <property type="molecule type" value="Genomic_DNA"/>
</dbReference>
<dbReference type="Proteomes" id="UP000646484">
    <property type="component" value="Unassembled WGS sequence"/>
</dbReference>
<dbReference type="Pfam" id="PF17761">
    <property type="entry name" value="DUF1016_N"/>
    <property type="match status" value="1"/>
</dbReference>
<feature type="domain" description="YhcG PDDEXK nuclease" evidence="1">
    <location>
        <begin position="181"/>
        <end position="333"/>
    </location>
</feature>
<organism evidence="3 4">
    <name type="scientific">Butyricimonas hominis</name>
    <dbReference type="NCBI Taxonomy" id="2763032"/>
    <lineage>
        <taxon>Bacteria</taxon>
        <taxon>Pseudomonadati</taxon>
        <taxon>Bacteroidota</taxon>
        <taxon>Bacteroidia</taxon>
        <taxon>Bacteroidales</taxon>
        <taxon>Odoribacteraceae</taxon>
        <taxon>Butyricimonas</taxon>
    </lineage>
</organism>
<reference evidence="3 4" key="1">
    <citation type="submission" date="2020-08" db="EMBL/GenBank/DDBJ databases">
        <title>Genome public.</title>
        <authorList>
            <person name="Liu C."/>
            <person name="Sun Q."/>
        </authorList>
    </citation>
    <scope>NUCLEOTIDE SEQUENCE [LARGE SCALE GENOMIC DNA]</scope>
    <source>
        <strain evidence="3 4">NSJ-56</strain>
    </source>
</reference>
<name>A0ABR7D324_9BACT</name>
<proteinExistence type="predicted"/>
<sequence length="347" mass="40168">MSKSISILDKDYLQWVKELSIRYRQSQIKAAVKVNSVLIEFYWGLGSDIVSLEVDNKYGGKFYATLSADLRREMPGVEGLSESNIRYAKRFFQLYADRSRILPQLVEELWNIPWGHHRYIIDKCSDNSDKALFYVRQILEHGWSRAMLLNFLDTDLYERRGKALTNFQHTMPVVTSDLAQELTKDPYSFDFLAMRKGYNERQLKDALLMNITNFLVELGTGFAYVGREYRLQIGQKEKFIDLLFYNLTIRCYVVVEVKIDEFDSADIGQLGTYVTAVNHLLRKEGIDNPTIGLLICKNKDNLLAQYALESSRQPIGISEYELSQLYPTEVEGTIPSINEIESKLNDR</sequence>
<dbReference type="InterPro" id="IPR011856">
    <property type="entry name" value="tRNA_endonuc-like_dom_sf"/>
</dbReference>
<dbReference type="InterPro" id="IPR041527">
    <property type="entry name" value="YhcG_N"/>
</dbReference>
<dbReference type="InterPro" id="IPR009362">
    <property type="entry name" value="YhcG_C"/>
</dbReference>
<feature type="domain" description="YhcG N-terminal" evidence="2">
    <location>
        <begin position="23"/>
        <end position="159"/>
    </location>
</feature>
<accession>A0ABR7D324</accession>
<dbReference type="Pfam" id="PF06250">
    <property type="entry name" value="YhcG_C"/>
    <property type="match status" value="1"/>
</dbReference>
<dbReference type="PANTHER" id="PTHR30547">
    <property type="entry name" value="UNCHARACTERIZED PROTEIN YHCG-RELATED"/>
    <property type="match status" value="1"/>
</dbReference>
<gene>
    <name evidence="3" type="ORF">H8S64_14115</name>
</gene>
<evidence type="ECO:0000259" key="2">
    <source>
        <dbReference type="Pfam" id="PF17761"/>
    </source>
</evidence>
<protein>
    <submittedName>
        <fullName evidence="3">DUF1016 domain-containing protein</fullName>
    </submittedName>
</protein>
<keyword evidence="4" id="KW-1185">Reference proteome</keyword>
<comment type="caution">
    <text evidence="3">The sequence shown here is derived from an EMBL/GenBank/DDBJ whole genome shotgun (WGS) entry which is preliminary data.</text>
</comment>
<dbReference type="PANTHER" id="PTHR30547:SF0">
    <property type="entry name" value="BLR8175 PROTEIN"/>
    <property type="match status" value="1"/>
</dbReference>
<evidence type="ECO:0000313" key="3">
    <source>
        <dbReference type="EMBL" id="MBC5622234.1"/>
    </source>
</evidence>
<dbReference type="RefSeq" id="WP_186976819.1">
    <property type="nucleotide sequence ID" value="NZ_JACOOH010000006.1"/>
</dbReference>
<dbReference type="Gene3D" id="3.40.1350.10">
    <property type="match status" value="1"/>
</dbReference>